<name>A0A087UC29_STEMI</name>
<sequence length="74" mass="8514">MHWLYKCEAFKNATTNKRFDLVRKHELCSICLQLSHKVIDCQCKIRCFTCGGRHNSLLHNSAKRELPQGLVPSG</sequence>
<dbReference type="Proteomes" id="UP000054359">
    <property type="component" value="Unassembled WGS sequence"/>
</dbReference>
<dbReference type="AlphaFoldDB" id="A0A087UC29"/>
<dbReference type="STRING" id="407821.A0A087UC29"/>
<protein>
    <submittedName>
        <fullName evidence="1">Uncharacterized protein</fullName>
    </submittedName>
</protein>
<dbReference type="EMBL" id="KK119164">
    <property type="protein sequence ID" value="KFM74918.1"/>
    <property type="molecule type" value="Genomic_DNA"/>
</dbReference>
<reference evidence="1 2" key="1">
    <citation type="submission" date="2013-11" db="EMBL/GenBank/DDBJ databases">
        <title>Genome sequencing of Stegodyphus mimosarum.</title>
        <authorList>
            <person name="Bechsgaard J."/>
        </authorList>
    </citation>
    <scope>NUCLEOTIDE SEQUENCE [LARGE SCALE GENOMIC DNA]</scope>
</reference>
<evidence type="ECO:0000313" key="2">
    <source>
        <dbReference type="Proteomes" id="UP000054359"/>
    </source>
</evidence>
<accession>A0A087UC29</accession>
<gene>
    <name evidence="1" type="ORF">X975_01641</name>
</gene>
<organism evidence="1 2">
    <name type="scientific">Stegodyphus mimosarum</name>
    <name type="common">African social velvet spider</name>
    <dbReference type="NCBI Taxonomy" id="407821"/>
    <lineage>
        <taxon>Eukaryota</taxon>
        <taxon>Metazoa</taxon>
        <taxon>Ecdysozoa</taxon>
        <taxon>Arthropoda</taxon>
        <taxon>Chelicerata</taxon>
        <taxon>Arachnida</taxon>
        <taxon>Araneae</taxon>
        <taxon>Araneomorphae</taxon>
        <taxon>Entelegynae</taxon>
        <taxon>Eresoidea</taxon>
        <taxon>Eresidae</taxon>
        <taxon>Stegodyphus</taxon>
    </lineage>
</organism>
<dbReference type="OrthoDB" id="10066767at2759"/>
<proteinExistence type="predicted"/>
<feature type="non-terminal residue" evidence="1">
    <location>
        <position position="74"/>
    </location>
</feature>
<keyword evidence="2" id="KW-1185">Reference proteome</keyword>
<evidence type="ECO:0000313" key="1">
    <source>
        <dbReference type="EMBL" id="KFM74918.1"/>
    </source>
</evidence>